<keyword evidence="6 8" id="KW-0472">Membrane</keyword>
<evidence type="ECO:0000256" key="5">
    <source>
        <dbReference type="ARBA" id="ARBA00022989"/>
    </source>
</evidence>
<comment type="caution">
    <text evidence="10">The sequence shown here is derived from an EMBL/GenBank/DDBJ whole genome shotgun (WGS) entry which is preliminary data.</text>
</comment>
<evidence type="ECO:0000313" key="10">
    <source>
        <dbReference type="EMBL" id="PWB97566.1"/>
    </source>
</evidence>
<dbReference type="InterPro" id="IPR017475">
    <property type="entry name" value="EPS_sugar_tfrase"/>
</dbReference>
<feature type="transmembrane region" description="Helical" evidence="8">
    <location>
        <begin position="146"/>
        <end position="166"/>
    </location>
</feature>
<feature type="domain" description="Bacterial sugar transferase" evidence="9">
    <location>
        <begin position="312"/>
        <end position="498"/>
    </location>
</feature>
<sequence length="505" mass="55585">MTHSGTSLPRLSSPTNRRDRAHRSLHLVENDPARPVSTTSGRFWARQYRHRLRVTDSAIVAGVVAAAFALSTLDSPPVTGSLVGHGLIAVAAATLWLILLSAFRTREYRVLSVGITEYTRLVNACTTTFGILAICCIIAQSGPISWYFISAFPLGLVSLVVSRWLWRKWLSHQGRLGHSLSRVIVVGRKADVDYVIRQFSSASRAAYAVVGAVVDGGATSIAAVPTHHDLDQVAAMAAHLGADAVVVAGTPSGRADFIRTLSWQLEGTATELILATNLANIAGPRIHLRPMEGLPLIHVEIPQFDGAKHVLKRAFDVVVAATALVALLPVLAVIAAAVRLDSAGPAFFTQERVGRDGRLFTMWKFRTMTQEAPEALEPLLNQNESGGVLFKMRNDPRVTRIGRVLRRHSLDELPQLWNIITGDMSLVGPRPPLAREVEQYEDHVHRRLYIRPGLTGMWQINGRSDLSWEQSVQLDLYYVENWSLVGDIVIMWRTVRQVSHPVGAY</sequence>
<evidence type="ECO:0000256" key="4">
    <source>
        <dbReference type="ARBA" id="ARBA00022692"/>
    </source>
</evidence>
<dbReference type="NCBIfam" id="TIGR03025">
    <property type="entry name" value="EPS_sugtrans"/>
    <property type="match status" value="1"/>
</dbReference>
<evidence type="ECO:0000256" key="2">
    <source>
        <dbReference type="ARBA" id="ARBA00006464"/>
    </source>
</evidence>
<organism evidence="10 11">
    <name type="scientific">Homoserinimonas hongtaonis</name>
    <dbReference type="NCBI Taxonomy" id="2079791"/>
    <lineage>
        <taxon>Bacteria</taxon>
        <taxon>Bacillati</taxon>
        <taxon>Actinomycetota</taxon>
        <taxon>Actinomycetes</taxon>
        <taxon>Micrococcales</taxon>
        <taxon>Microbacteriaceae</taxon>
        <taxon>Homoserinimonas</taxon>
    </lineage>
</organism>
<feature type="transmembrane region" description="Helical" evidence="8">
    <location>
        <begin position="121"/>
        <end position="140"/>
    </location>
</feature>
<dbReference type="AlphaFoldDB" id="A0A2U1T130"/>
<evidence type="ECO:0000259" key="9">
    <source>
        <dbReference type="Pfam" id="PF02397"/>
    </source>
</evidence>
<dbReference type="PANTHER" id="PTHR30576:SF10">
    <property type="entry name" value="SLL5057 PROTEIN"/>
    <property type="match status" value="1"/>
</dbReference>
<feature type="compositionally biased region" description="Polar residues" evidence="7">
    <location>
        <begin position="1"/>
        <end position="15"/>
    </location>
</feature>
<evidence type="ECO:0000256" key="6">
    <source>
        <dbReference type="ARBA" id="ARBA00023136"/>
    </source>
</evidence>
<feature type="transmembrane region" description="Helical" evidence="8">
    <location>
        <begin position="82"/>
        <end position="100"/>
    </location>
</feature>
<proteinExistence type="inferred from homology"/>
<keyword evidence="5 8" id="KW-1133">Transmembrane helix</keyword>
<evidence type="ECO:0000256" key="7">
    <source>
        <dbReference type="SAM" id="MobiDB-lite"/>
    </source>
</evidence>
<keyword evidence="11" id="KW-1185">Reference proteome</keyword>
<accession>A0A2U1T130</accession>
<evidence type="ECO:0000256" key="3">
    <source>
        <dbReference type="ARBA" id="ARBA00022679"/>
    </source>
</evidence>
<comment type="similarity">
    <text evidence="2">Belongs to the bacterial sugar transferase family.</text>
</comment>
<dbReference type="KEGG" id="salc:C2138_11665"/>
<dbReference type="EMBL" id="QEEX01000001">
    <property type="protein sequence ID" value="PWB97566.1"/>
    <property type="molecule type" value="Genomic_DNA"/>
</dbReference>
<dbReference type="InterPro" id="IPR003362">
    <property type="entry name" value="Bact_transf"/>
</dbReference>
<dbReference type="Proteomes" id="UP000244978">
    <property type="component" value="Unassembled WGS sequence"/>
</dbReference>
<reference evidence="11" key="1">
    <citation type="submission" date="2018-04" db="EMBL/GenBank/DDBJ databases">
        <authorList>
            <person name="Liu S."/>
            <person name="Wang Z."/>
            <person name="Li J."/>
        </authorList>
    </citation>
    <scope>NUCLEOTIDE SEQUENCE [LARGE SCALE GENOMIC DNA]</scope>
    <source>
        <strain evidence="11">S1194</strain>
    </source>
</reference>
<dbReference type="GO" id="GO:0016780">
    <property type="term" value="F:phosphotransferase activity, for other substituted phosphate groups"/>
    <property type="evidence" value="ECO:0007669"/>
    <property type="project" value="TreeGrafter"/>
</dbReference>
<feature type="region of interest" description="Disordered" evidence="7">
    <location>
        <begin position="1"/>
        <end position="37"/>
    </location>
</feature>
<evidence type="ECO:0000256" key="1">
    <source>
        <dbReference type="ARBA" id="ARBA00004141"/>
    </source>
</evidence>
<keyword evidence="4 8" id="KW-0812">Transmembrane</keyword>
<evidence type="ECO:0000313" key="11">
    <source>
        <dbReference type="Proteomes" id="UP000244978"/>
    </source>
</evidence>
<gene>
    <name evidence="10" type="ORF">DF220_06780</name>
</gene>
<dbReference type="PANTHER" id="PTHR30576">
    <property type="entry name" value="COLANIC BIOSYNTHESIS UDP-GLUCOSE LIPID CARRIER TRANSFERASE"/>
    <property type="match status" value="1"/>
</dbReference>
<protein>
    <submittedName>
        <fullName evidence="10">Sugar transferase</fullName>
    </submittedName>
</protein>
<keyword evidence="3 10" id="KW-0808">Transferase</keyword>
<dbReference type="OrthoDB" id="9808602at2"/>
<feature type="transmembrane region" description="Helical" evidence="8">
    <location>
        <begin position="52"/>
        <end position="70"/>
    </location>
</feature>
<comment type="subcellular location">
    <subcellularLocation>
        <location evidence="1">Membrane</location>
        <topology evidence="1">Multi-pass membrane protein</topology>
    </subcellularLocation>
</comment>
<dbReference type="RefSeq" id="WP_108518036.1">
    <property type="nucleotide sequence ID" value="NZ_CP026951.1"/>
</dbReference>
<name>A0A2U1T130_9MICO</name>
<dbReference type="Pfam" id="PF02397">
    <property type="entry name" value="Bac_transf"/>
    <property type="match status" value="1"/>
</dbReference>
<evidence type="ECO:0000256" key="8">
    <source>
        <dbReference type="SAM" id="Phobius"/>
    </source>
</evidence>
<dbReference type="GO" id="GO:0016020">
    <property type="term" value="C:membrane"/>
    <property type="evidence" value="ECO:0007669"/>
    <property type="project" value="UniProtKB-SubCell"/>
</dbReference>
<feature type="transmembrane region" description="Helical" evidence="8">
    <location>
        <begin position="317"/>
        <end position="338"/>
    </location>
</feature>